<comment type="caution">
    <text evidence="2">The sequence shown here is derived from an EMBL/GenBank/DDBJ whole genome shotgun (WGS) entry which is preliminary data.</text>
</comment>
<evidence type="ECO:0000256" key="1">
    <source>
        <dbReference type="SAM" id="MobiDB-lite"/>
    </source>
</evidence>
<evidence type="ECO:0000313" key="2">
    <source>
        <dbReference type="EMBL" id="KAK1173367.1"/>
    </source>
</evidence>
<reference evidence="2" key="1">
    <citation type="submission" date="2022-02" db="EMBL/GenBank/DDBJ databases">
        <title>Atlantic sturgeon de novo genome assembly.</title>
        <authorList>
            <person name="Stock M."/>
            <person name="Klopp C."/>
            <person name="Guiguen Y."/>
            <person name="Cabau C."/>
            <person name="Parinello H."/>
            <person name="Santidrian Yebra-Pimentel E."/>
            <person name="Kuhl H."/>
            <person name="Dirks R.P."/>
            <person name="Guessner J."/>
            <person name="Wuertz S."/>
            <person name="Du K."/>
            <person name="Schartl M."/>
        </authorList>
    </citation>
    <scope>NUCLEOTIDE SEQUENCE</scope>
    <source>
        <strain evidence="2">STURGEONOMICS-FGT-2020</strain>
        <tissue evidence="2">Whole blood</tissue>
    </source>
</reference>
<keyword evidence="3" id="KW-1185">Reference proteome</keyword>
<organism evidence="2 3">
    <name type="scientific">Acipenser oxyrinchus oxyrinchus</name>
    <dbReference type="NCBI Taxonomy" id="40147"/>
    <lineage>
        <taxon>Eukaryota</taxon>
        <taxon>Metazoa</taxon>
        <taxon>Chordata</taxon>
        <taxon>Craniata</taxon>
        <taxon>Vertebrata</taxon>
        <taxon>Euteleostomi</taxon>
        <taxon>Actinopterygii</taxon>
        <taxon>Chondrostei</taxon>
        <taxon>Acipenseriformes</taxon>
        <taxon>Acipenseridae</taxon>
        <taxon>Acipenser</taxon>
    </lineage>
</organism>
<accession>A0AAD8LSI2</accession>
<feature type="region of interest" description="Disordered" evidence="1">
    <location>
        <begin position="1"/>
        <end position="102"/>
    </location>
</feature>
<gene>
    <name evidence="2" type="ORF">AOXY_G3469</name>
</gene>
<dbReference type="Proteomes" id="UP001230051">
    <property type="component" value="Unassembled WGS sequence"/>
</dbReference>
<proteinExistence type="predicted"/>
<feature type="compositionally biased region" description="Low complexity" evidence="1">
    <location>
        <begin position="75"/>
        <end position="102"/>
    </location>
</feature>
<name>A0AAD8LSI2_ACIOX</name>
<feature type="compositionally biased region" description="Gly residues" evidence="1">
    <location>
        <begin position="9"/>
        <end position="20"/>
    </location>
</feature>
<evidence type="ECO:0000313" key="3">
    <source>
        <dbReference type="Proteomes" id="UP001230051"/>
    </source>
</evidence>
<dbReference type="AlphaFoldDB" id="A0AAD8LSI2"/>
<dbReference type="EMBL" id="JAGXEW010000003">
    <property type="protein sequence ID" value="KAK1173367.1"/>
    <property type="molecule type" value="Genomic_DNA"/>
</dbReference>
<sequence>MAQQTPEGAGAGCPSAGGGTPSASAVDPEPQPQSHPLLQEGMTYGHQPHVFSMPPKHSGTGKAAETPWGHGTDRSWTTRPHPTSSPSTSSAAPSFTISNLLF</sequence>
<protein>
    <submittedName>
        <fullName evidence="2">Uncharacterized protein</fullName>
    </submittedName>
</protein>